<keyword evidence="5" id="KW-0547">Nucleotide-binding</keyword>
<feature type="domain" description="Histidine kinase" evidence="14">
    <location>
        <begin position="857"/>
        <end position="1077"/>
    </location>
</feature>
<dbReference type="PROSITE" id="PS01124">
    <property type="entry name" value="HTH_ARAC_FAMILY_2"/>
    <property type="match status" value="1"/>
</dbReference>
<evidence type="ECO:0000256" key="2">
    <source>
        <dbReference type="ARBA" id="ARBA00012438"/>
    </source>
</evidence>
<dbReference type="InterPro" id="IPR004358">
    <property type="entry name" value="Sig_transdc_His_kin-like_C"/>
</dbReference>
<dbReference type="Gene3D" id="3.30.565.10">
    <property type="entry name" value="Histidine kinase-like ATPase, C-terminal domain"/>
    <property type="match status" value="1"/>
</dbReference>
<dbReference type="Gene3D" id="3.40.50.2300">
    <property type="match status" value="1"/>
</dbReference>
<dbReference type="EC" id="2.7.13.3" evidence="2"/>
<dbReference type="InterPro" id="IPR009057">
    <property type="entry name" value="Homeodomain-like_sf"/>
</dbReference>
<evidence type="ECO:0000256" key="6">
    <source>
        <dbReference type="ARBA" id="ARBA00022777"/>
    </source>
</evidence>
<evidence type="ECO:0000256" key="9">
    <source>
        <dbReference type="ARBA" id="ARBA00023015"/>
    </source>
</evidence>
<dbReference type="Pfam" id="PF00072">
    <property type="entry name" value="Response_reg"/>
    <property type="match status" value="1"/>
</dbReference>
<dbReference type="Pfam" id="PF07494">
    <property type="entry name" value="Reg_prop"/>
    <property type="match status" value="7"/>
</dbReference>
<keyword evidence="11" id="KW-0804">Transcription</keyword>
<dbReference type="PROSITE" id="PS50110">
    <property type="entry name" value="RESPONSE_REGULATORY"/>
    <property type="match status" value="1"/>
</dbReference>
<evidence type="ECO:0000256" key="3">
    <source>
        <dbReference type="ARBA" id="ARBA00022553"/>
    </source>
</evidence>
<dbReference type="SUPFAM" id="SSF47384">
    <property type="entry name" value="Homodimeric domain of signal transducing histidine kinase"/>
    <property type="match status" value="1"/>
</dbReference>
<dbReference type="InterPro" id="IPR001789">
    <property type="entry name" value="Sig_transdc_resp-reg_receiver"/>
</dbReference>
<dbReference type="InterPro" id="IPR003961">
    <property type="entry name" value="FN3_dom"/>
</dbReference>
<dbReference type="PANTHER" id="PTHR43547">
    <property type="entry name" value="TWO-COMPONENT HISTIDINE KINASE"/>
    <property type="match status" value="1"/>
</dbReference>
<dbReference type="GO" id="GO:0000155">
    <property type="term" value="F:phosphorelay sensor kinase activity"/>
    <property type="evidence" value="ECO:0007669"/>
    <property type="project" value="InterPro"/>
</dbReference>
<dbReference type="Pfam" id="PF02518">
    <property type="entry name" value="HATPase_c"/>
    <property type="match status" value="1"/>
</dbReference>
<dbReference type="GO" id="GO:0005524">
    <property type="term" value="F:ATP binding"/>
    <property type="evidence" value="ECO:0007669"/>
    <property type="project" value="UniProtKB-KW"/>
</dbReference>
<feature type="domain" description="Response regulatory" evidence="15">
    <location>
        <begin position="1120"/>
        <end position="1235"/>
    </location>
</feature>
<dbReference type="PRINTS" id="PR00344">
    <property type="entry name" value="BCTRLSENSOR"/>
</dbReference>
<dbReference type="InterPro" id="IPR013783">
    <property type="entry name" value="Ig-like_fold"/>
</dbReference>
<evidence type="ECO:0000259" key="13">
    <source>
        <dbReference type="PROSITE" id="PS01124"/>
    </source>
</evidence>
<feature type="domain" description="HTH araC/xylS-type" evidence="13">
    <location>
        <begin position="1267"/>
        <end position="1366"/>
    </location>
</feature>
<evidence type="ECO:0000313" key="16">
    <source>
        <dbReference type="EMBL" id="PWG78263.1"/>
    </source>
</evidence>
<comment type="catalytic activity">
    <reaction evidence="1">
        <text>ATP + protein L-histidine = ADP + protein N-phospho-L-histidine.</text>
        <dbReference type="EC" id="2.7.13.3"/>
    </reaction>
</comment>
<dbReference type="PANTHER" id="PTHR43547:SF2">
    <property type="entry name" value="HYBRID SIGNAL TRANSDUCTION HISTIDINE KINASE C"/>
    <property type="match status" value="1"/>
</dbReference>
<evidence type="ECO:0000256" key="1">
    <source>
        <dbReference type="ARBA" id="ARBA00000085"/>
    </source>
</evidence>
<dbReference type="InterPro" id="IPR005467">
    <property type="entry name" value="His_kinase_dom"/>
</dbReference>
<dbReference type="SUPFAM" id="SSF55874">
    <property type="entry name" value="ATPase domain of HSP90 chaperone/DNA topoisomerase II/histidine kinase"/>
    <property type="match status" value="1"/>
</dbReference>
<dbReference type="CDD" id="cd00063">
    <property type="entry name" value="FN3"/>
    <property type="match status" value="1"/>
</dbReference>
<accession>A0A2U2PA62</accession>
<evidence type="ECO:0000256" key="4">
    <source>
        <dbReference type="ARBA" id="ARBA00022679"/>
    </source>
</evidence>
<dbReference type="CDD" id="cd16922">
    <property type="entry name" value="HATPase_EvgS-ArcB-TorS-like"/>
    <property type="match status" value="1"/>
</dbReference>
<dbReference type="Gene3D" id="1.10.10.60">
    <property type="entry name" value="Homeodomain-like"/>
    <property type="match status" value="1"/>
</dbReference>
<dbReference type="InterPro" id="IPR015943">
    <property type="entry name" value="WD40/YVTN_repeat-like_dom_sf"/>
</dbReference>
<dbReference type="PROSITE" id="PS50109">
    <property type="entry name" value="HIS_KIN"/>
    <property type="match status" value="1"/>
</dbReference>
<protein>
    <recommendedName>
        <fullName evidence="2">histidine kinase</fullName>
        <ecNumber evidence="2">2.7.13.3</ecNumber>
    </recommendedName>
</protein>
<evidence type="ECO:0000259" key="14">
    <source>
        <dbReference type="PROSITE" id="PS50109"/>
    </source>
</evidence>
<reference evidence="16 17" key="1">
    <citation type="submission" date="2018-04" db="EMBL/GenBank/DDBJ databases">
        <title>Pedobacter chongqingensis sp. nov., isolated from a rottenly hemp rope.</title>
        <authorList>
            <person name="Cai Y."/>
        </authorList>
    </citation>
    <scope>NUCLEOTIDE SEQUENCE [LARGE SCALE GENOMIC DNA]</scope>
    <source>
        <strain evidence="16 17">FJ4-8</strain>
    </source>
</reference>
<dbReference type="RefSeq" id="WP_109418166.1">
    <property type="nucleotide sequence ID" value="NZ_QEAS01000028.1"/>
</dbReference>
<evidence type="ECO:0000256" key="10">
    <source>
        <dbReference type="ARBA" id="ARBA00023125"/>
    </source>
</evidence>
<dbReference type="GO" id="GO:0003700">
    <property type="term" value="F:DNA-binding transcription factor activity"/>
    <property type="evidence" value="ECO:0007669"/>
    <property type="project" value="InterPro"/>
</dbReference>
<dbReference type="GO" id="GO:0043565">
    <property type="term" value="F:sequence-specific DNA binding"/>
    <property type="evidence" value="ECO:0007669"/>
    <property type="project" value="InterPro"/>
</dbReference>
<dbReference type="Gene3D" id="2.130.10.10">
    <property type="entry name" value="YVTN repeat-like/Quinoprotein amine dehydrogenase"/>
    <property type="match status" value="2"/>
</dbReference>
<dbReference type="SUPFAM" id="SSF52172">
    <property type="entry name" value="CheY-like"/>
    <property type="match status" value="1"/>
</dbReference>
<name>A0A2U2PA62_9SPHI</name>
<dbReference type="InterPro" id="IPR018060">
    <property type="entry name" value="HTH_AraC"/>
</dbReference>
<dbReference type="FunFam" id="2.60.40.10:FF:000791">
    <property type="entry name" value="Two-component system sensor histidine kinase/response regulator"/>
    <property type="match status" value="1"/>
</dbReference>
<dbReference type="InterPro" id="IPR003661">
    <property type="entry name" value="HisK_dim/P_dom"/>
</dbReference>
<dbReference type="FunFam" id="3.30.565.10:FF:000037">
    <property type="entry name" value="Hybrid sensor histidine kinase/response regulator"/>
    <property type="match status" value="1"/>
</dbReference>
<gene>
    <name evidence="16" type="ORF">DDR33_23070</name>
</gene>
<keyword evidence="7" id="KW-0067">ATP-binding</keyword>
<dbReference type="Proteomes" id="UP000245647">
    <property type="component" value="Unassembled WGS sequence"/>
</dbReference>
<sequence length="1368" mass="155181">MRKLVWLPFLFLVSSIHVIRAQADRYQFARLSISDGLSHNLVKCILKDQRGFMWFGTMSGLNRYDGYGFRVFKHNRRDTSSLSDDNVMNIQAGPHGKLWVQTRTGYVIYDPQKENFDRRPGRFLEKIGVSGQLSDIRGDGRGTFWLITSAGVYKYREQGDKARLLWRTASSAPATSLAISRDGNVWVVHRDGLIIVAGAQTNKLLKRIKVAAEPEKAVYRIFTDADNDAWIYSADRPLGVFYISRRGEREHYTKDPGLVRLSTNNIYSISQDRKGIIWIGTDHGGINLIDKGGKTVQLLLNQESDDKSLAQNSTPVIYADNTGTIWVGTFKQGVSYYHEGMIRFPLYSHRPGDEGSLPFEDVNRFAEDDKGNLWIGTNGGGLIYFDRRQNLFKRFRHQPDQPNSLANDVVVSLWIDRNRKLWIGTYFGGLDCFDGKQFTHYRNSRTDPKSLSDDRVWELFEDSGGYLWVGTLAGGINVFDADRRLVRQLRAGPGTSTIKSNYIAALEEDSSGNIWIGTDRGVDIWVKKSGWFKHFAHSERDGGSLSNDNVMSLLKDSRGWMWVGTQEGLNIYKPANNYFEAVRVQNGLADNTVLTILEDRNGNIWTSTPRGLSNIIIGKEGSLNSFTIRNYDKTDGLQGWQFNENAALSTRQGELIFGGANGFNIFRPGNIGINRDAPEVVLTGFQLFNQDIRPGQLFSGKKILEHSVTESREVTLDYDQNVFSVEFAALNYSNAPKNKYAYILEGFNDKWLTTDSKNRKATFTNLDPGDYIFRVRASNDSGIWNNRGASLKIKILPPFWKTPLAYCIYAVCLFLILIFIRHRAIRKLREQFVLEQEREEARRMHELDMMKIKFFTNVSHEFRTPLSLILSPLDNLLRTAVSTADKHHLMMIRRNASRLLNLVNQLMDFRRMEVNELRLHPEEGDIVAFARESFESFMDLAEKKGIDFSFCPDAGSYTVHFDHDKIGRILFNLLSNAFKFTPDGGSVKLDMKVVEKQGDSVLVILVKDSGIGIPRDKQEKIFERFFQHDIPGSLVNQGSGIGLAITREFVNLHGGTIRVESEQDKGSCFIVELPFGTVVKTDAGTPATAMVPPSLILPEHAHADESKEAVPSGAGYKKRRVLLIEDNEDFRFYLKENLRHYYILSEAADGKEGWSRALAEQPDLIVSDISMPEMSGIDLCRKIRQDKRTMHIPIILLTAMTGEEMLLRGLGIGANDYMTKPFSFEVLASKIRNLCEQQESMRKTYQRQIDAVPTEAGVVPADEKFIRQALAIVEKNIANAEFSVEELSREMAMSRVALYKKLLQLTRQTPVGFIRTIRLKRASQLLEKSQLTVSEVAYQTGFNNPKVFAKYFKTEFGVLPSVWAKKGH</sequence>
<keyword evidence="9" id="KW-0805">Transcription regulation</keyword>
<dbReference type="SMART" id="SM00342">
    <property type="entry name" value="HTH_ARAC"/>
    <property type="match status" value="1"/>
</dbReference>
<dbReference type="CDD" id="cd17574">
    <property type="entry name" value="REC_OmpR"/>
    <property type="match status" value="1"/>
</dbReference>
<dbReference type="FunFam" id="1.10.287.130:FF:000045">
    <property type="entry name" value="Two-component system sensor histidine kinase/response regulator"/>
    <property type="match status" value="1"/>
</dbReference>
<dbReference type="InterPro" id="IPR003594">
    <property type="entry name" value="HATPase_dom"/>
</dbReference>
<dbReference type="InterPro" id="IPR011006">
    <property type="entry name" value="CheY-like_superfamily"/>
</dbReference>
<dbReference type="Pfam" id="PF12833">
    <property type="entry name" value="HTH_18"/>
    <property type="match status" value="1"/>
</dbReference>
<dbReference type="InterPro" id="IPR011110">
    <property type="entry name" value="Reg_prop"/>
</dbReference>
<proteinExistence type="predicted"/>
<feature type="modified residue" description="4-aspartylphosphate" evidence="12">
    <location>
        <position position="1168"/>
    </location>
</feature>
<dbReference type="SMART" id="SM00388">
    <property type="entry name" value="HisKA"/>
    <property type="match status" value="1"/>
</dbReference>
<dbReference type="InterPro" id="IPR036890">
    <property type="entry name" value="HATPase_C_sf"/>
</dbReference>
<organism evidence="16 17">
    <name type="scientific">Pararcticibacter amylolyticus</name>
    <dbReference type="NCBI Taxonomy" id="2173175"/>
    <lineage>
        <taxon>Bacteria</taxon>
        <taxon>Pseudomonadati</taxon>
        <taxon>Bacteroidota</taxon>
        <taxon>Sphingobacteriia</taxon>
        <taxon>Sphingobacteriales</taxon>
        <taxon>Sphingobacteriaceae</taxon>
        <taxon>Pararcticibacter</taxon>
    </lineage>
</organism>
<dbReference type="Gene3D" id="2.60.40.10">
    <property type="entry name" value="Immunoglobulins"/>
    <property type="match status" value="1"/>
</dbReference>
<comment type="caution">
    <text evidence="16">The sequence shown here is derived from an EMBL/GenBank/DDBJ whole genome shotgun (WGS) entry which is preliminary data.</text>
</comment>
<dbReference type="SUPFAM" id="SSF63829">
    <property type="entry name" value="Calcium-dependent phosphotriesterase"/>
    <property type="match status" value="1"/>
</dbReference>
<keyword evidence="6 16" id="KW-0418">Kinase</keyword>
<evidence type="ECO:0000256" key="11">
    <source>
        <dbReference type="ARBA" id="ARBA00023163"/>
    </source>
</evidence>
<keyword evidence="17" id="KW-1185">Reference proteome</keyword>
<dbReference type="EMBL" id="QEAS01000028">
    <property type="protein sequence ID" value="PWG78263.1"/>
    <property type="molecule type" value="Genomic_DNA"/>
</dbReference>
<evidence type="ECO:0000259" key="15">
    <source>
        <dbReference type="PROSITE" id="PS50110"/>
    </source>
</evidence>
<dbReference type="SMART" id="SM00448">
    <property type="entry name" value="REC"/>
    <property type="match status" value="1"/>
</dbReference>
<dbReference type="OrthoDB" id="9809670at2"/>
<evidence type="ECO:0000256" key="7">
    <source>
        <dbReference type="ARBA" id="ARBA00022840"/>
    </source>
</evidence>
<dbReference type="Gene3D" id="1.10.287.130">
    <property type="match status" value="1"/>
</dbReference>
<dbReference type="SUPFAM" id="SSF46689">
    <property type="entry name" value="Homeodomain-like"/>
    <property type="match status" value="1"/>
</dbReference>
<dbReference type="InterPro" id="IPR011047">
    <property type="entry name" value="Quinoprotein_ADH-like_sf"/>
</dbReference>
<dbReference type="Pfam" id="PF00512">
    <property type="entry name" value="HisKA"/>
    <property type="match status" value="1"/>
</dbReference>
<keyword evidence="3 12" id="KW-0597">Phosphoprotein</keyword>
<dbReference type="CDD" id="cd00082">
    <property type="entry name" value="HisKA"/>
    <property type="match status" value="1"/>
</dbReference>
<evidence type="ECO:0000256" key="5">
    <source>
        <dbReference type="ARBA" id="ARBA00022741"/>
    </source>
</evidence>
<evidence type="ECO:0000256" key="8">
    <source>
        <dbReference type="ARBA" id="ARBA00023012"/>
    </source>
</evidence>
<dbReference type="SUPFAM" id="SSF50998">
    <property type="entry name" value="Quinoprotein alcohol dehydrogenase-like"/>
    <property type="match status" value="1"/>
</dbReference>
<dbReference type="InterPro" id="IPR011123">
    <property type="entry name" value="Y_Y_Y"/>
</dbReference>
<evidence type="ECO:0000313" key="17">
    <source>
        <dbReference type="Proteomes" id="UP000245647"/>
    </source>
</evidence>
<keyword evidence="10" id="KW-0238">DNA-binding</keyword>
<dbReference type="InterPro" id="IPR018062">
    <property type="entry name" value="HTH_AraC-typ_CS"/>
</dbReference>
<keyword evidence="4" id="KW-0808">Transferase</keyword>
<dbReference type="SMART" id="SM00387">
    <property type="entry name" value="HATPase_c"/>
    <property type="match status" value="1"/>
</dbReference>
<dbReference type="InterPro" id="IPR036097">
    <property type="entry name" value="HisK_dim/P_sf"/>
</dbReference>
<dbReference type="Pfam" id="PF07495">
    <property type="entry name" value="Y_Y_Y"/>
    <property type="match status" value="1"/>
</dbReference>
<evidence type="ECO:0000256" key="12">
    <source>
        <dbReference type="PROSITE-ProRule" id="PRU00169"/>
    </source>
</evidence>
<keyword evidence="8" id="KW-0902">Two-component regulatory system</keyword>
<dbReference type="PROSITE" id="PS00041">
    <property type="entry name" value="HTH_ARAC_FAMILY_1"/>
    <property type="match status" value="1"/>
</dbReference>